<proteinExistence type="predicted"/>
<dbReference type="Proteomes" id="UP000196027">
    <property type="component" value="Chromosome"/>
</dbReference>
<gene>
    <name evidence="1" type="ORF">OLMES_2688</name>
</gene>
<evidence type="ECO:0000313" key="1">
    <source>
        <dbReference type="EMBL" id="ARU56738.1"/>
    </source>
</evidence>
<accession>A0A1Y0I8B9</accession>
<evidence type="ECO:0000313" key="2">
    <source>
        <dbReference type="Proteomes" id="UP000196027"/>
    </source>
</evidence>
<keyword evidence="2" id="KW-1185">Reference proteome</keyword>
<protein>
    <submittedName>
        <fullName evidence="1">Uncharacterized protein</fullName>
    </submittedName>
</protein>
<reference evidence="1 2" key="1">
    <citation type="submission" date="2017-05" db="EMBL/GenBank/DDBJ databases">
        <title>Genomic insights into alkan degradation activity of Oleiphilus messinensis.</title>
        <authorList>
            <person name="Kozyavkin S.A."/>
            <person name="Slesarev A.I."/>
            <person name="Golyshin P.N."/>
            <person name="Korzhenkov A."/>
            <person name="Golyshina O.N."/>
            <person name="Toshchakov S.V."/>
        </authorList>
    </citation>
    <scope>NUCLEOTIDE SEQUENCE [LARGE SCALE GENOMIC DNA]</scope>
    <source>
        <strain evidence="1 2">ME102</strain>
    </source>
</reference>
<sequence>MSREYIATRNVPLSRISAIDGGIELAANAENDNVIKQKVVIKVRIVRLTNMNMNDPTGIAFKRDFAKLKELAF</sequence>
<name>A0A1Y0I8B9_9GAMM</name>
<organism evidence="1 2">
    <name type="scientific">Oleiphilus messinensis</name>
    <dbReference type="NCBI Taxonomy" id="141451"/>
    <lineage>
        <taxon>Bacteria</taxon>
        <taxon>Pseudomonadati</taxon>
        <taxon>Pseudomonadota</taxon>
        <taxon>Gammaproteobacteria</taxon>
        <taxon>Oceanospirillales</taxon>
        <taxon>Oleiphilaceae</taxon>
        <taxon>Oleiphilus</taxon>
    </lineage>
</organism>
<dbReference type="EMBL" id="CP021425">
    <property type="protein sequence ID" value="ARU56738.1"/>
    <property type="molecule type" value="Genomic_DNA"/>
</dbReference>
<dbReference type="KEGG" id="ome:OLMES_2688"/>
<dbReference type="AlphaFoldDB" id="A0A1Y0I8B9"/>